<gene>
    <name evidence="2" type="ORF">Psal009_00327</name>
</gene>
<reference evidence="2 3" key="1">
    <citation type="submission" date="2019-04" db="EMBL/GenBank/DDBJ databases">
        <title>Complete genome sequencing of Piscirickettsia salmonis strain Psal-009.</title>
        <authorList>
            <person name="Schober I."/>
            <person name="Bunk B."/>
            <person name="Sproer C."/>
            <person name="Carril G.P."/>
            <person name="Riedel T."/>
            <person name="Flores-Herrera P.A."/>
            <person name="Nourdin-Galindo G."/>
            <person name="Marshall S.H."/>
            <person name="Overmann J."/>
        </authorList>
    </citation>
    <scope>NUCLEOTIDE SEQUENCE [LARGE SCALE GENOMIC DNA]</scope>
    <source>
        <strain evidence="2 3">Psal-009</strain>
    </source>
</reference>
<dbReference type="EMBL" id="CP038908">
    <property type="protein sequence ID" value="QGO04459.1"/>
    <property type="molecule type" value="Genomic_DNA"/>
</dbReference>
<dbReference type="Proteomes" id="UP000422232">
    <property type="component" value="Chromosome"/>
</dbReference>
<dbReference type="InterPro" id="IPR026889">
    <property type="entry name" value="Zn_Tnp"/>
</dbReference>
<accession>A0A9Q6LII9</accession>
<sequence>MLSLLTLYGSSTVKLAVRVKQKLLCYKAIFYVYWVIFTRINPRYNTAYYLSEVEKMLNCGTDKNGFTLFGCSNCGKGRHKIYFSCKGNACLKCAKRYGREVMERISSKLFLGISYRQVVLTLPEQLRVPFYNHKNQDKLYSDFMRLVHNCVSVATSRFRNFKKMILAAMFRRMLNSGQYCCGHYRI</sequence>
<feature type="domain" description="Transposase zinc-binding" evidence="1">
    <location>
        <begin position="44"/>
        <end position="122"/>
    </location>
</feature>
<organism evidence="2 3">
    <name type="scientific">Piscirickettsia salmonis</name>
    <dbReference type="NCBI Taxonomy" id="1238"/>
    <lineage>
        <taxon>Bacteria</taxon>
        <taxon>Pseudomonadati</taxon>
        <taxon>Pseudomonadota</taxon>
        <taxon>Gammaproteobacteria</taxon>
        <taxon>Thiotrichales</taxon>
        <taxon>Piscirickettsiaceae</taxon>
        <taxon>Piscirickettsia</taxon>
    </lineage>
</organism>
<proteinExistence type="predicted"/>
<protein>
    <recommendedName>
        <fullName evidence="1">Transposase zinc-binding domain-containing protein</fullName>
    </recommendedName>
</protein>
<keyword evidence="3" id="KW-1185">Reference proteome</keyword>
<dbReference type="Pfam" id="PF14319">
    <property type="entry name" value="Zn_Tnp_IS91"/>
    <property type="match status" value="1"/>
</dbReference>
<dbReference type="AlphaFoldDB" id="A0A9Q6LII9"/>
<evidence type="ECO:0000313" key="2">
    <source>
        <dbReference type="EMBL" id="QGO04459.1"/>
    </source>
</evidence>
<dbReference type="RefSeq" id="WP_016211938.1">
    <property type="nucleotide sequence ID" value="NZ_CP013774.1"/>
</dbReference>
<name>A0A9Q6LII9_PISSA</name>
<evidence type="ECO:0000259" key="1">
    <source>
        <dbReference type="Pfam" id="PF14319"/>
    </source>
</evidence>
<evidence type="ECO:0000313" key="3">
    <source>
        <dbReference type="Proteomes" id="UP000422232"/>
    </source>
</evidence>